<dbReference type="InterPro" id="IPR020342">
    <property type="entry name" value="Phage_T4_Gp16_DNA-pack"/>
</dbReference>
<dbReference type="Proteomes" id="UP000289169">
    <property type="component" value="Segment"/>
</dbReference>
<dbReference type="Gene3D" id="1.10.287.1060">
    <property type="entry name" value="ESAT-6-like"/>
    <property type="match status" value="1"/>
</dbReference>
<protein>
    <submittedName>
        <fullName evidence="1">Terminase DNA packaging enzyme small subunit</fullName>
    </submittedName>
</protein>
<reference evidence="1 2" key="1">
    <citation type="submission" date="2018-11" db="EMBL/GenBank/DDBJ databases">
        <authorList>
            <person name="Teng T."/>
        </authorList>
    </citation>
    <scope>NUCLEOTIDE SEQUENCE [LARGE SCALE GENOMIC DNA]</scope>
</reference>
<accession>A0A410T5M9</accession>
<gene>
    <name evidence="1" type="ORF">Henu6_gp229</name>
</gene>
<evidence type="ECO:0000313" key="2">
    <source>
        <dbReference type="Proteomes" id="UP000289169"/>
    </source>
</evidence>
<sequence>MSNTQNFLDQIMDFTDLPGVGGEELVVYKPLELTDVESNPQDRTIDLNEDYAKVRKTLDHQQQMLFDAAKVMLETAKNADSPRHMEVFATLMGQMTTTSKEILKLHKEMKDITSENVSTQNPGDNSGVNIQNAQVFVGGPTELMDKLGDAFETKNLNVVDEQ</sequence>
<dbReference type="Pfam" id="PF11053">
    <property type="entry name" value="DNA_Packaging"/>
    <property type="match status" value="1"/>
</dbReference>
<dbReference type="EMBL" id="MK240351">
    <property type="protein sequence ID" value="QAU04031.1"/>
    <property type="molecule type" value="Genomic_DNA"/>
</dbReference>
<name>A0A410T5M9_9CAUD</name>
<evidence type="ECO:0000313" key="1">
    <source>
        <dbReference type="EMBL" id="QAU04031.1"/>
    </source>
</evidence>
<organism evidence="1 2">
    <name type="scientific">Acinetobacter phage Henu6</name>
    <dbReference type="NCBI Taxonomy" id="2500136"/>
    <lineage>
        <taxon>Viruses</taxon>
        <taxon>Duplodnaviria</taxon>
        <taxon>Heunggongvirae</taxon>
        <taxon>Uroviricota</taxon>
        <taxon>Caudoviricetes</taxon>
        <taxon>Pantevenvirales</taxon>
        <taxon>Straboviridae</taxon>
        <taxon>Twarogvirinae</taxon>
        <taxon>Zedzedvirus</taxon>
        <taxon>Zedzedvirus zz1</taxon>
    </lineage>
</organism>
<proteinExistence type="predicted"/>